<proteinExistence type="inferred from homology"/>
<feature type="region of interest" description="Disordered" evidence="7">
    <location>
        <begin position="337"/>
        <end position="356"/>
    </location>
</feature>
<gene>
    <name evidence="9" type="ORF">DHEL01_v211664</name>
</gene>
<evidence type="ECO:0000256" key="5">
    <source>
        <dbReference type="ARBA" id="ARBA00023002"/>
    </source>
</evidence>
<dbReference type="SUPFAM" id="SSF54373">
    <property type="entry name" value="FAD-linked reductases, C-terminal domain"/>
    <property type="match status" value="1"/>
</dbReference>
<dbReference type="GO" id="GO:0016614">
    <property type="term" value="F:oxidoreductase activity, acting on CH-OH group of donors"/>
    <property type="evidence" value="ECO:0007669"/>
    <property type="project" value="InterPro"/>
</dbReference>
<comment type="similarity">
    <text evidence="2">Belongs to the GMC oxidoreductase family.</text>
</comment>
<evidence type="ECO:0000256" key="3">
    <source>
        <dbReference type="ARBA" id="ARBA00022630"/>
    </source>
</evidence>
<accession>A0A2P5HI63</accession>
<dbReference type="PIRSF" id="PIRSF000137">
    <property type="entry name" value="Alcohol_oxidase"/>
    <property type="match status" value="1"/>
</dbReference>
<evidence type="ECO:0000256" key="1">
    <source>
        <dbReference type="ARBA" id="ARBA00001974"/>
    </source>
</evidence>
<dbReference type="EMBL" id="MAVT02001896">
    <property type="protein sequence ID" value="POS69941.1"/>
    <property type="molecule type" value="Genomic_DNA"/>
</dbReference>
<dbReference type="PANTHER" id="PTHR11552:SF201">
    <property type="entry name" value="GLUCOSE-METHANOL-CHOLINE OXIDOREDUCTASE N-TERMINAL DOMAIN-CONTAINING PROTEIN"/>
    <property type="match status" value="1"/>
</dbReference>
<dbReference type="InterPro" id="IPR007867">
    <property type="entry name" value="GMC_OxRtase_C"/>
</dbReference>
<comment type="cofactor">
    <cofactor evidence="1 6">
        <name>FAD</name>
        <dbReference type="ChEBI" id="CHEBI:57692"/>
    </cofactor>
</comment>
<dbReference type="OrthoDB" id="269227at2759"/>
<name>A0A2P5HI63_DIAHE</name>
<keyword evidence="5" id="KW-0560">Oxidoreductase</keyword>
<evidence type="ECO:0000259" key="8">
    <source>
        <dbReference type="PROSITE" id="PS00624"/>
    </source>
</evidence>
<comment type="caution">
    <text evidence="9">The sequence shown here is derived from an EMBL/GenBank/DDBJ whole genome shotgun (WGS) entry which is preliminary data.</text>
</comment>
<sequence>MASEAFDFVVVGGGLSGLVLASRLSENRDTTVLVIESGSDLRDDPRVKMPAMWGMLLDDPDATWQLKTVPQVALGGREVAFSQGRTVGGSSALNGLSFSATSKANVDAWASLGNPGWGWENFIAAMDKSYKNGPLQLAVPDEDTQWPQVWRDTLSSLGFSTSNDPFSGHVSGALTVPDTISASKERSFSGNAYLGSANDRPNLTIWTQTTVAKVLFEAPENGPPSETTIATGVEYTTVDGQTKTVKAAREVILTAGSINSPAILELSGVGDKTRLEKLGIKVHIDNAFVGENLQNHPMCGVNLEVLGGEEGFETMEKIARQDPEAVAAAMDDYTKRQRGPLSRSGANNAAHLPFPGIGNTTGTENLNRILRIPVPGNCSKNMATPFAKAHESFVHSVLKSPSEASGCYLSAAAFAGFNPDGSRASITQFPGDKSYFTMAILLAHPLSRGSVHIKSATPSVSPAHLAIDPAYLTHPLDIEVLASHLQYAATTIAETQPLASHLKPDGEHNPGAPDVGSFRDMENVKRYVRETVVGAQHWTGTCSMMSRDMGGVVDPKLRLYGCRNLRVCDASVIPITPCTNSQATVYGIAERAADIIKADYPVAARG</sequence>
<dbReference type="Proteomes" id="UP000094444">
    <property type="component" value="Unassembled WGS sequence"/>
</dbReference>
<evidence type="ECO:0000256" key="2">
    <source>
        <dbReference type="ARBA" id="ARBA00010790"/>
    </source>
</evidence>
<keyword evidence="3" id="KW-0285">Flavoprotein</keyword>
<dbReference type="Pfam" id="PF05199">
    <property type="entry name" value="GMC_oxred_C"/>
    <property type="match status" value="1"/>
</dbReference>
<dbReference type="InParanoid" id="A0A2P5HI63"/>
<evidence type="ECO:0000313" key="9">
    <source>
        <dbReference type="EMBL" id="POS69941.1"/>
    </source>
</evidence>
<protein>
    <submittedName>
        <fullName evidence="9">Choline dehydrogenase</fullName>
    </submittedName>
</protein>
<dbReference type="Gene3D" id="3.50.50.60">
    <property type="entry name" value="FAD/NAD(P)-binding domain"/>
    <property type="match status" value="1"/>
</dbReference>
<dbReference type="InterPro" id="IPR012132">
    <property type="entry name" value="GMC_OxRdtase"/>
</dbReference>
<dbReference type="PANTHER" id="PTHR11552">
    <property type="entry name" value="GLUCOSE-METHANOL-CHOLINE GMC OXIDOREDUCTASE"/>
    <property type="match status" value="1"/>
</dbReference>
<evidence type="ECO:0000313" key="10">
    <source>
        <dbReference type="Proteomes" id="UP000094444"/>
    </source>
</evidence>
<dbReference type="GO" id="GO:0050660">
    <property type="term" value="F:flavin adenine dinucleotide binding"/>
    <property type="evidence" value="ECO:0007669"/>
    <property type="project" value="InterPro"/>
</dbReference>
<dbReference type="STRING" id="158607.A0A2P5HI63"/>
<feature type="binding site" evidence="6">
    <location>
        <position position="211"/>
    </location>
    <ligand>
        <name>FAD</name>
        <dbReference type="ChEBI" id="CHEBI:57692"/>
    </ligand>
</feature>
<evidence type="ECO:0000256" key="4">
    <source>
        <dbReference type="ARBA" id="ARBA00022827"/>
    </source>
</evidence>
<keyword evidence="4 6" id="KW-0274">FAD</keyword>
<organism evidence="9 10">
    <name type="scientific">Diaporthe helianthi</name>
    <dbReference type="NCBI Taxonomy" id="158607"/>
    <lineage>
        <taxon>Eukaryota</taxon>
        <taxon>Fungi</taxon>
        <taxon>Dikarya</taxon>
        <taxon>Ascomycota</taxon>
        <taxon>Pezizomycotina</taxon>
        <taxon>Sordariomycetes</taxon>
        <taxon>Sordariomycetidae</taxon>
        <taxon>Diaporthales</taxon>
        <taxon>Diaporthaceae</taxon>
        <taxon>Diaporthe</taxon>
    </lineage>
</organism>
<dbReference type="SUPFAM" id="SSF51905">
    <property type="entry name" value="FAD/NAD(P)-binding domain"/>
    <property type="match status" value="1"/>
</dbReference>
<evidence type="ECO:0000256" key="7">
    <source>
        <dbReference type="SAM" id="MobiDB-lite"/>
    </source>
</evidence>
<keyword evidence="10" id="KW-1185">Reference proteome</keyword>
<dbReference type="InterPro" id="IPR000172">
    <property type="entry name" value="GMC_OxRdtase_N"/>
</dbReference>
<dbReference type="PROSITE" id="PS00624">
    <property type="entry name" value="GMC_OXRED_2"/>
    <property type="match status" value="1"/>
</dbReference>
<dbReference type="InterPro" id="IPR036188">
    <property type="entry name" value="FAD/NAD-bd_sf"/>
</dbReference>
<dbReference type="AlphaFoldDB" id="A0A2P5HI63"/>
<dbReference type="Gene3D" id="3.30.560.10">
    <property type="entry name" value="Glucose Oxidase, domain 3"/>
    <property type="match status" value="1"/>
</dbReference>
<evidence type="ECO:0000256" key="6">
    <source>
        <dbReference type="PIRSR" id="PIRSR000137-2"/>
    </source>
</evidence>
<reference evidence="9" key="1">
    <citation type="submission" date="2017-09" db="EMBL/GenBank/DDBJ databases">
        <title>Polyketide synthases of a Diaporthe helianthi virulent isolate.</title>
        <authorList>
            <person name="Baroncelli R."/>
        </authorList>
    </citation>
    <scope>NUCLEOTIDE SEQUENCE [LARGE SCALE GENOMIC DNA]</scope>
    <source>
        <strain evidence="9">7/96</strain>
    </source>
</reference>
<dbReference type="Pfam" id="PF00732">
    <property type="entry name" value="GMC_oxred_N"/>
    <property type="match status" value="1"/>
</dbReference>
<feature type="domain" description="Glucose-methanol-choline oxidoreductase N-terminal" evidence="8">
    <location>
        <begin position="256"/>
        <end position="270"/>
    </location>
</feature>